<evidence type="ECO:0000256" key="2">
    <source>
        <dbReference type="ARBA" id="ARBA00022842"/>
    </source>
</evidence>
<evidence type="ECO:0000313" key="5">
    <source>
        <dbReference type="Proteomes" id="UP000192726"/>
    </source>
</evidence>
<keyword evidence="5" id="KW-1185">Reference proteome</keyword>
<name>A0A1V0TZ08_9ACTN</name>
<dbReference type="Proteomes" id="UP000192726">
    <property type="component" value="Chromosome"/>
</dbReference>
<dbReference type="GO" id="GO:0046872">
    <property type="term" value="F:metal ion binding"/>
    <property type="evidence" value="ECO:0007669"/>
    <property type="project" value="UniProtKB-KW"/>
</dbReference>
<dbReference type="GO" id="GO:0004659">
    <property type="term" value="F:prenyltransferase activity"/>
    <property type="evidence" value="ECO:0007669"/>
    <property type="project" value="InterPro"/>
</dbReference>
<dbReference type="SFLD" id="SFLDS00005">
    <property type="entry name" value="Isoprenoid_Synthase_Type_I"/>
    <property type="match status" value="1"/>
</dbReference>
<dbReference type="SUPFAM" id="SSF48576">
    <property type="entry name" value="Terpenoid synthases"/>
    <property type="match status" value="1"/>
</dbReference>
<dbReference type="PROSITE" id="PS00723">
    <property type="entry name" value="POLYPRENYL_SYNTHASE_1"/>
    <property type="match status" value="1"/>
</dbReference>
<evidence type="ECO:0000256" key="1">
    <source>
        <dbReference type="ARBA" id="ARBA00022723"/>
    </source>
</evidence>
<dbReference type="InterPro" id="IPR000092">
    <property type="entry name" value="Polyprenyl_synt"/>
</dbReference>
<keyword evidence="2" id="KW-0460">Magnesium</keyword>
<dbReference type="CDD" id="cd00685">
    <property type="entry name" value="Trans_IPPS_HT"/>
    <property type="match status" value="1"/>
</dbReference>
<accession>A0A1V0TZ08</accession>
<dbReference type="KEGG" id="sgv:B1H19_31060"/>
<keyword evidence="3" id="KW-0808">Transferase</keyword>
<dbReference type="EMBL" id="CP020569">
    <property type="protein sequence ID" value="ARF58038.1"/>
    <property type="molecule type" value="Genomic_DNA"/>
</dbReference>
<organism evidence="4 5">
    <name type="scientific">Streptomyces gilvosporeus</name>
    <dbReference type="NCBI Taxonomy" id="553510"/>
    <lineage>
        <taxon>Bacteria</taxon>
        <taxon>Bacillati</taxon>
        <taxon>Actinomycetota</taxon>
        <taxon>Actinomycetes</taxon>
        <taxon>Kitasatosporales</taxon>
        <taxon>Streptomycetaceae</taxon>
        <taxon>Streptomyces</taxon>
    </lineage>
</organism>
<dbReference type="PANTHER" id="PTHR12001">
    <property type="entry name" value="GERANYLGERANYL PYROPHOSPHATE SYNTHASE"/>
    <property type="match status" value="1"/>
</dbReference>
<keyword evidence="1" id="KW-0479">Metal-binding</keyword>
<evidence type="ECO:0000313" key="4">
    <source>
        <dbReference type="EMBL" id="ARF58038.1"/>
    </source>
</evidence>
<evidence type="ECO:0000256" key="3">
    <source>
        <dbReference type="RuleBase" id="RU004466"/>
    </source>
</evidence>
<proteinExistence type="inferred from homology"/>
<dbReference type="STRING" id="553510.B1H19_31060"/>
<gene>
    <name evidence="4" type="ORF">B1H19_31060</name>
</gene>
<dbReference type="PANTHER" id="PTHR12001:SF86">
    <property type="entry name" value="GERANYLGERANYL DIPHOSPHATE SYNTHASE"/>
    <property type="match status" value="1"/>
</dbReference>
<dbReference type="Gene3D" id="1.10.600.10">
    <property type="entry name" value="Farnesyl Diphosphate Synthase"/>
    <property type="match status" value="1"/>
</dbReference>
<evidence type="ECO:0008006" key="6">
    <source>
        <dbReference type="Google" id="ProtNLM"/>
    </source>
</evidence>
<reference evidence="4 5" key="1">
    <citation type="submission" date="2017-04" db="EMBL/GenBank/DDBJ databases">
        <title>Complete Genome Sequence of Streptomyces gilvosporeus F607, a Capable Producer of Natamycin.</title>
        <authorList>
            <person name="Zong G."/>
            <person name="Zhong C."/>
            <person name="Fu J."/>
            <person name="Qin R."/>
            <person name="Cao G."/>
        </authorList>
    </citation>
    <scope>NUCLEOTIDE SEQUENCE [LARGE SCALE GENOMIC DNA]</scope>
    <source>
        <strain evidence="4 5">F607</strain>
    </source>
</reference>
<protein>
    <recommendedName>
        <fullName evidence="6">Polyprenyl synthetase</fullName>
    </recommendedName>
</protein>
<dbReference type="GO" id="GO:0008299">
    <property type="term" value="P:isoprenoid biosynthetic process"/>
    <property type="evidence" value="ECO:0007669"/>
    <property type="project" value="InterPro"/>
</dbReference>
<dbReference type="InterPro" id="IPR008949">
    <property type="entry name" value="Isoprenoid_synthase_dom_sf"/>
</dbReference>
<dbReference type="InterPro" id="IPR033749">
    <property type="entry name" value="Polyprenyl_synt_CS"/>
</dbReference>
<sequence length="358" mass="38919">MRNGQPPVTTAPGCTAAVSPETVLAEGRELVLPRLRECVEWLSEPVRTMVTYHFGWTDPQGKPAALTGSSLRLGTLVLLSATLDRGPWHRARDAAVAWTLMGNQTLIHDDILDEDRVRRGSPAVWAEFGTPAAVQTGDALLALAFEVLAAQPGPHTGEAVRVLAATAREVCTGQILDVELESRSCTTFDEALSVVEAKTCTLLRCICHLGALHTNATRDQVDALTEFGGHVGVVWQLRDDVADIWGDPGGRAEPPRSDIRSRKKTLAVLVALRSGHPFRNDLEAFYRSTHAADVDELQRVATLIEQCGGRAWCEEEIARRLAAARECLRRAAPDAGVRRVIADYTGFITRRSLAPARA</sequence>
<dbReference type="AlphaFoldDB" id="A0A1V0TZ08"/>
<comment type="similarity">
    <text evidence="3">Belongs to the FPP/GGPP synthase family.</text>
</comment>
<dbReference type="Pfam" id="PF00348">
    <property type="entry name" value="polyprenyl_synt"/>
    <property type="match status" value="1"/>
</dbReference>